<name>Q0FWE8_SALBH</name>
<feature type="region of interest" description="Disordered" evidence="1">
    <location>
        <begin position="21"/>
        <end position="51"/>
    </location>
</feature>
<evidence type="ECO:0000256" key="1">
    <source>
        <dbReference type="SAM" id="MobiDB-lite"/>
    </source>
</evidence>
<feature type="compositionally biased region" description="Basic residues" evidence="1">
    <location>
        <begin position="42"/>
        <end position="51"/>
    </location>
</feature>
<evidence type="ECO:0000313" key="2">
    <source>
        <dbReference type="EMBL" id="EAU48604.1"/>
    </source>
</evidence>
<accession>Q0FWE8</accession>
<dbReference type="AlphaFoldDB" id="Q0FWE8"/>
<proteinExistence type="predicted"/>
<protein>
    <submittedName>
        <fullName evidence="2">Uncharacterized protein</fullName>
    </submittedName>
</protein>
<sequence>MRPMRRHQRCRPDRCAAQGRAYGRCRTPLSGTSARHPPPAPRRSRSWPRAR</sequence>
<dbReference type="Proteomes" id="UP000006230">
    <property type="component" value="Unassembled WGS sequence"/>
</dbReference>
<gene>
    <name evidence="2" type="ORF">R2601_03488</name>
</gene>
<organism evidence="2 3">
    <name type="scientific">Salipiger bermudensis (strain DSM 26914 / JCM 13377 / KCTC 12554 / HTCC2601)</name>
    <name type="common">Pelagibaca bermudensis</name>
    <dbReference type="NCBI Taxonomy" id="314265"/>
    <lineage>
        <taxon>Bacteria</taxon>
        <taxon>Pseudomonadati</taxon>
        <taxon>Pseudomonadota</taxon>
        <taxon>Alphaproteobacteria</taxon>
        <taxon>Rhodobacterales</taxon>
        <taxon>Roseobacteraceae</taxon>
        <taxon>Salipiger</taxon>
    </lineage>
</organism>
<keyword evidence="3" id="KW-1185">Reference proteome</keyword>
<reference evidence="2 3" key="1">
    <citation type="journal article" date="2010" name="J. Bacteriol.">
        <title>Genome sequences of Pelagibaca bermudensis HTCC2601T and Maritimibacter alkaliphilus HTCC2654T, the type strains of two marine Roseobacter genera.</title>
        <authorList>
            <person name="Thrash J.C."/>
            <person name="Cho J.C."/>
            <person name="Ferriera S."/>
            <person name="Johnson J."/>
            <person name="Vergin K.L."/>
            <person name="Giovannoni S.J."/>
        </authorList>
    </citation>
    <scope>NUCLEOTIDE SEQUENCE [LARGE SCALE GENOMIC DNA]</scope>
    <source>
        <strain evidence="3">DSM 26914 / JCM 13377 / KCTC 12554 / HTCC2601</strain>
    </source>
</reference>
<dbReference type="EMBL" id="AATQ01000001">
    <property type="protein sequence ID" value="EAU48604.1"/>
    <property type="molecule type" value="Genomic_DNA"/>
</dbReference>
<evidence type="ECO:0000313" key="3">
    <source>
        <dbReference type="Proteomes" id="UP000006230"/>
    </source>
</evidence>
<dbReference type="HOGENOM" id="CLU_3101917_0_0_5"/>
<comment type="caution">
    <text evidence="2">The sequence shown here is derived from an EMBL/GenBank/DDBJ whole genome shotgun (WGS) entry which is preliminary data.</text>
</comment>